<dbReference type="PROSITE" id="PS51318">
    <property type="entry name" value="TAT"/>
    <property type="match status" value="1"/>
</dbReference>
<evidence type="ECO:0000259" key="1">
    <source>
        <dbReference type="Pfam" id="PF01261"/>
    </source>
</evidence>
<dbReference type="InterPro" id="IPR036237">
    <property type="entry name" value="Xyl_isomerase-like_sf"/>
</dbReference>
<dbReference type="Pfam" id="PF01261">
    <property type="entry name" value="AP_endonuc_2"/>
    <property type="match status" value="1"/>
</dbReference>
<dbReference type="PANTHER" id="PTHR12110">
    <property type="entry name" value="HYDROXYPYRUVATE ISOMERASE"/>
    <property type="match status" value="1"/>
</dbReference>
<dbReference type="InterPro" id="IPR006311">
    <property type="entry name" value="TAT_signal"/>
</dbReference>
<name>A0ABP7WU81_9SPHI</name>
<reference evidence="3" key="1">
    <citation type="journal article" date="2019" name="Int. J. Syst. Evol. Microbiol.">
        <title>The Global Catalogue of Microorganisms (GCM) 10K type strain sequencing project: providing services to taxonomists for standard genome sequencing and annotation.</title>
        <authorList>
            <consortium name="The Broad Institute Genomics Platform"/>
            <consortium name="The Broad Institute Genome Sequencing Center for Infectious Disease"/>
            <person name="Wu L."/>
            <person name="Ma J."/>
        </authorList>
    </citation>
    <scope>NUCLEOTIDE SEQUENCE [LARGE SCALE GENOMIC DNA]</scope>
    <source>
        <strain evidence="3">JCM 17085</strain>
    </source>
</reference>
<comment type="caution">
    <text evidence="2">The sequence shown here is derived from an EMBL/GenBank/DDBJ whole genome shotgun (WGS) entry which is preliminary data.</text>
</comment>
<evidence type="ECO:0000313" key="2">
    <source>
        <dbReference type="EMBL" id="GAA4096228.1"/>
    </source>
</evidence>
<organism evidence="2 3">
    <name type="scientific">Mucilaginibacter panaciglaebae</name>
    <dbReference type="NCBI Taxonomy" id="502331"/>
    <lineage>
        <taxon>Bacteria</taxon>
        <taxon>Pseudomonadati</taxon>
        <taxon>Bacteroidota</taxon>
        <taxon>Sphingobacteriia</taxon>
        <taxon>Sphingobacteriales</taxon>
        <taxon>Sphingobacteriaceae</taxon>
        <taxon>Mucilaginibacter</taxon>
    </lineage>
</organism>
<dbReference type="Gene3D" id="3.20.20.150">
    <property type="entry name" value="Divalent-metal-dependent TIM barrel enzymes"/>
    <property type="match status" value="1"/>
</dbReference>
<dbReference type="Proteomes" id="UP001500841">
    <property type="component" value="Unassembled WGS sequence"/>
</dbReference>
<feature type="domain" description="Xylose isomerase-like TIM barrel" evidence="1">
    <location>
        <begin position="115"/>
        <end position="295"/>
    </location>
</feature>
<accession>A0ABP7WU81</accession>
<proteinExistence type="predicted"/>
<evidence type="ECO:0000313" key="3">
    <source>
        <dbReference type="Proteomes" id="UP001500841"/>
    </source>
</evidence>
<dbReference type="RefSeq" id="WP_345103372.1">
    <property type="nucleotide sequence ID" value="NZ_BAABCV010000006.1"/>
</dbReference>
<dbReference type="InterPro" id="IPR050312">
    <property type="entry name" value="IolE/XylAMocC-like"/>
</dbReference>
<dbReference type="InterPro" id="IPR013022">
    <property type="entry name" value="Xyl_isomerase-like_TIM-brl"/>
</dbReference>
<sequence>METKHLSRRGFIGSSALAAAGMLILPKTNFASAIFSGADKPNSVVGGVLIGVTTYSYGHMKNVTAEDMLQYCLQDNISGVELRGDAMELSAGAPKKVAGQSATDFNKAMANWRANVPMDKFKEIGKLYKDAGVTIYAYKPVVFGPGNTDEEINYAFNAAKALGANHCNCEMPEHNDALTQRIGDIAAKHKIRIGYHAHTQSTPTLWDTAMSQSEYNCINLDIGHYVAGNNTDTLAFIEKHHARITSMHFKDRKVNNGPNTEFGLGDTPIKEVLLLMKQKKYKFPATIELEYKVPAGSTDVKEVAKCREYMAAILSA</sequence>
<gene>
    <name evidence="2" type="ORF">GCM10022392_19260</name>
</gene>
<keyword evidence="3" id="KW-1185">Reference proteome</keyword>
<dbReference type="SUPFAM" id="SSF51658">
    <property type="entry name" value="Xylose isomerase-like"/>
    <property type="match status" value="1"/>
</dbReference>
<dbReference type="EMBL" id="BAABCV010000006">
    <property type="protein sequence ID" value="GAA4096228.1"/>
    <property type="molecule type" value="Genomic_DNA"/>
</dbReference>
<protein>
    <recommendedName>
        <fullName evidence="1">Xylose isomerase-like TIM barrel domain-containing protein</fullName>
    </recommendedName>
</protein>